<name>A0AAE1GXL5_9NEOP</name>
<reference evidence="2" key="2">
    <citation type="journal article" date="2023" name="BMC Genomics">
        <title>Pest status, molecular evolution, and epigenetic factors derived from the genome assembly of Frankliniella fusca, a thysanopteran phytovirus vector.</title>
        <authorList>
            <person name="Catto M.A."/>
            <person name="Labadie P.E."/>
            <person name="Jacobson A.L."/>
            <person name="Kennedy G.G."/>
            <person name="Srinivasan R."/>
            <person name="Hunt B.G."/>
        </authorList>
    </citation>
    <scope>NUCLEOTIDE SEQUENCE</scope>
    <source>
        <strain evidence="2">PL_HMW_Pooled</strain>
    </source>
</reference>
<proteinExistence type="predicted"/>
<dbReference type="EMBL" id="JAHWGI010000208">
    <property type="protein sequence ID" value="KAK3910892.1"/>
    <property type="molecule type" value="Genomic_DNA"/>
</dbReference>
<evidence type="ECO:0000313" key="3">
    <source>
        <dbReference type="Proteomes" id="UP001219518"/>
    </source>
</evidence>
<dbReference type="Proteomes" id="UP001219518">
    <property type="component" value="Unassembled WGS sequence"/>
</dbReference>
<organism evidence="2 3">
    <name type="scientific">Frankliniella fusca</name>
    <dbReference type="NCBI Taxonomy" id="407009"/>
    <lineage>
        <taxon>Eukaryota</taxon>
        <taxon>Metazoa</taxon>
        <taxon>Ecdysozoa</taxon>
        <taxon>Arthropoda</taxon>
        <taxon>Hexapoda</taxon>
        <taxon>Insecta</taxon>
        <taxon>Pterygota</taxon>
        <taxon>Neoptera</taxon>
        <taxon>Paraneoptera</taxon>
        <taxon>Thysanoptera</taxon>
        <taxon>Terebrantia</taxon>
        <taxon>Thripoidea</taxon>
        <taxon>Thripidae</taxon>
        <taxon>Frankliniella</taxon>
    </lineage>
</organism>
<feature type="compositionally biased region" description="Low complexity" evidence="1">
    <location>
        <begin position="12"/>
        <end position="26"/>
    </location>
</feature>
<keyword evidence="3" id="KW-1185">Reference proteome</keyword>
<protein>
    <submittedName>
        <fullName evidence="2">F-box protein</fullName>
    </submittedName>
</protein>
<reference evidence="2" key="1">
    <citation type="submission" date="2021-07" db="EMBL/GenBank/DDBJ databases">
        <authorList>
            <person name="Catto M.A."/>
            <person name="Jacobson A."/>
            <person name="Kennedy G."/>
            <person name="Labadie P."/>
            <person name="Hunt B.G."/>
            <person name="Srinivasan R."/>
        </authorList>
    </citation>
    <scope>NUCLEOTIDE SEQUENCE</scope>
    <source>
        <strain evidence="2">PL_HMW_Pooled</strain>
        <tissue evidence="2">Head</tissue>
    </source>
</reference>
<dbReference type="AlphaFoldDB" id="A0AAE1GXL5"/>
<comment type="caution">
    <text evidence="2">The sequence shown here is derived from an EMBL/GenBank/DDBJ whole genome shotgun (WGS) entry which is preliminary data.</text>
</comment>
<evidence type="ECO:0000256" key="1">
    <source>
        <dbReference type="SAM" id="MobiDB-lite"/>
    </source>
</evidence>
<evidence type="ECO:0000313" key="2">
    <source>
        <dbReference type="EMBL" id="KAK3910892.1"/>
    </source>
</evidence>
<feature type="region of interest" description="Disordered" evidence="1">
    <location>
        <begin position="1"/>
        <end position="38"/>
    </location>
</feature>
<sequence length="206" mass="23320">MDEAEGLGRAGAGTDAAGADGTTSAPDSPPTPLPLQRWPHLHQRCSNHQQWDISCWDSYHSLQHGRQRRQRQLQRQQWSLLVLMQLPCLCHSQQPLLWDPCRGRYHSLLPGLFSINNNSRFSGVDPAQYPTGLHHRRLLLPHQLCHCISLAQATTLRIISSGSLLPLPKLCTRGQSTPLYRQELRGKALAAAARKFYRRELCLNLR</sequence>
<gene>
    <name evidence="2" type="ORF">KUF71_020597</name>
</gene>
<accession>A0AAE1GXL5</accession>